<feature type="compositionally biased region" description="Gly residues" evidence="1">
    <location>
        <begin position="35"/>
        <end position="48"/>
    </location>
</feature>
<protein>
    <submittedName>
        <fullName evidence="3">DUF4245 domain-containing protein</fullName>
    </submittedName>
</protein>
<dbReference type="Pfam" id="PF14030">
    <property type="entry name" value="DUF4245"/>
    <property type="match status" value="1"/>
</dbReference>
<feature type="transmembrane region" description="Helical" evidence="2">
    <location>
        <begin position="100"/>
        <end position="118"/>
    </location>
</feature>
<accession>A0ABS2J5K5</accession>
<evidence type="ECO:0000256" key="2">
    <source>
        <dbReference type="SAM" id="Phobius"/>
    </source>
</evidence>
<dbReference type="InterPro" id="IPR025339">
    <property type="entry name" value="DUF4245"/>
</dbReference>
<evidence type="ECO:0000313" key="4">
    <source>
        <dbReference type="Proteomes" id="UP000809587"/>
    </source>
</evidence>
<keyword evidence="4" id="KW-1185">Reference proteome</keyword>
<gene>
    <name evidence="3" type="ORF">JQN84_00530</name>
</gene>
<evidence type="ECO:0000313" key="3">
    <source>
        <dbReference type="EMBL" id="MBM7081034.1"/>
    </source>
</evidence>
<comment type="caution">
    <text evidence="3">The sequence shown here is derived from an EMBL/GenBank/DDBJ whole genome shotgun (WGS) entry which is preliminary data.</text>
</comment>
<evidence type="ECO:0000256" key="1">
    <source>
        <dbReference type="SAM" id="MobiDB-lite"/>
    </source>
</evidence>
<dbReference type="EMBL" id="JAFEUO010000001">
    <property type="protein sequence ID" value="MBM7081034.1"/>
    <property type="molecule type" value="Genomic_DNA"/>
</dbReference>
<feature type="compositionally biased region" description="Pro residues" evidence="1">
    <location>
        <begin position="13"/>
        <end position="25"/>
    </location>
</feature>
<feature type="region of interest" description="Disordered" evidence="1">
    <location>
        <begin position="1"/>
        <end position="97"/>
    </location>
</feature>
<reference evidence="3 4" key="1">
    <citation type="submission" date="2021-02" db="EMBL/GenBank/DDBJ databases">
        <authorList>
            <person name="Lee D.-H."/>
        </authorList>
    </citation>
    <scope>NUCLEOTIDE SEQUENCE [LARGE SCALE GENOMIC DNA]</scope>
    <source>
        <strain evidence="3 4">MMS20-R2-29</strain>
    </source>
</reference>
<name>A0ABS2J5K5_9ACTN</name>
<proteinExistence type="predicted"/>
<organism evidence="3 4">
    <name type="scientific">Micromonospora humidisoli</name>
    <dbReference type="NCBI Taxonomy" id="2807622"/>
    <lineage>
        <taxon>Bacteria</taxon>
        <taxon>Bacillati</taxon>
        <taxon>Actinomycetota</taxon>
        <taxon>Actinomycetes</taxon>
        <taxon>Micromonosporales</taxon>
        <taxon>Micromonosporaceae</taxon>
        <taxon>Micromonospora</taxon>
    </lineage>
</organism>
<keyword evidence="2" id="KW-0812">Transmembrane</keyword>
<dbReference type="Proteomes" id="UP000809587">
    <property type="component" value="Unassembled WGS sequence"/>
</dbReference>
<feature type="compositionally biased region" description="Basic and acidic residues" evidence="1">
    <location>
        <begin position="81"/>
        <end position="97"/>
    </location>
</feature>
<keyword evidence="2" id="KW-0472">Membrane</keyword>
<keyword evidence="2" id="KW-1133">Transmembrane helix</keyword>
<dbReference type="RefSeq" id="WP_204956450.1">
    <property type="nucleotide sequence ID" value="NZ_JAFEUO010000001.1"/>
</dbReference>
<sequence length="259" mass="26509">MEAAQPADRVPADPTPPDGRPPVPPAAADAPTGSAPGGGAATTAGGGPEPALVGGDPEPVPVAGDPGPTPVARDGSPGRAATERPGRPERPRSERSPKDMALSLLVLLVPIALLLAFYRGFLGGEQPTTVDAAPAYEQARAANVFPVTEPSGLGDGWRTVSASFRTVDDGANLRVGYLTPEGRGAQLVQSNVPPERLIPAELTAEGQPQGPADLGGANWQRYTGRGNEQALVLLEPGRTVIVVGDARDNELRELAGALR</sequence>